<name>A0ABU6BA69_9STRE</name>
<dbReference type="RefSeq" id="WP_324738222.1">
    <property type="nucleotide sequence ID" value="NZ_JAYKTO010000002.1"/>
</dbReference>
<protein>
    <submittedName>
        <fullName evidence="1">Uncharacterized protein</fullName>
    </submittedName>
</protein>
<dbReference type="Proteomes" id="UP001308656">
    <property type="component" value="Unassembled WGS sequence"/>
</dbReference>
<dbReference type="EMBL" id="JAYKTO010000002">
    <property type="protein sequence ID" value="MEB3520611.1"/>
    <property type="molecule type" value="Genomic_DNA"/>
</dbReference>
<keyword evidence="2" id="KW-1185">Reference proteome</keyword>
<reference evidence="1 2" key="1">
    <citation type="submission" date="2024-01" db="EMBL/GenBank/DDBJ databases">
        <title>Description of Streptococcus dentalis sp. nov., Streptococcus gingivalis sp. nov., Streptococcus lingualis sp. nov. isolated from human oral cavity.</title>
        <authorList>
            <person name="Choi Y.S."/>
            <person name="Goo B.J."/>
            <person name="Bae J.W."/>
        </authorList>
    </citation>
    <scope>NUCLEOTIDE SEQUENCE [LARGE SCALE GENOMIC DNA]</scope>
    <source>
        <strain evidence="1 2">S2</strain>
    </source>
</reference>
<accession>A0ABU6BA69</accession>
<dbReference type="InterPro" id="IPR009773">
    <property type="entry name" value="Lactococcus_phage_712_M3"/>
</dbReference>
<sequence>MKELTLSLDASTSATGWAVYDGPVLLESGVVNPKGTFLERALQMANKLKAIQSRLILKYNKPFKEIVIEQNNVGGGNQQTMVKIGIATGIILSHLIADRVYFVNVRTWRKHFAIKGKGRQVLKQQAIDIVADKFNKDVKDDEADAILIGLYFEEMYSFRDGLENHRLGI</sequence>
<dbReference type="Gene3D" id="3.30.420.10">
    <property type="entry name" value="Ribonuclease H-like superfamily/Ribonuclease H"/>
    <property type="match status" value="1"/>
</dbReference>
<dbReference type="InterPro" id="IPR012337">
    <property type="entry name" value="RNaseH-like_sf"/>
</dbReference>
<evidence type="ECO:0000313" key="2">
    <source>
        <dbReference type="Proteomes" id="UP001308656"/>
    </source>
</evidence>
<dbReference type="Pfam" id="PF07066">
    <property type="entry name" value="DUF3882"/>
    <property type="match status" value="1"/>
</dbReference>
<evidence type="ECO:0000313" key="1">
    <source>
        <dbReference type="EMBL" id="MEB3520611.1"/>
    </source>
</evidence>
<organism evidence="1 2">
    <name type="scientific">Streptococcus gingivalis</name>
    <dbReference type="NCBI Taxonomy" id="3111861"/>
    <lineage>
        <taxon>Bacteria</taxon>
        <taxon>Bacillati</taxon>
        <taxon>Bacillota</taxon>
        <taxon>Bacilli</taxon>
        <taxon>Lactobacillales</taxon>
        <taxon>Streptococcaceae</taxon>
        <taxon>Streptococcus</taxon>
    </lineage>
</organism>
<gene>
    <name evidence="1" type="ORF">SM122_08640</name>
</gene>
<comment type="caution">
    <text evidence="1">The sequence shown here is derived from an EMBL/GenBank/DDBJ whole genome shotgun (WGS) entry which is preliminary data.</text>
</comment>
<dbReference type="InterPro" id="IPR036397">
    <property type="entry name" value="RNaseH_sf"/>
</dbReference>
<proteinExistence type="predicted"/>
<dbReference type="SUPFAM" id="SSF53098">
    <property type="entry name" value="Ribonuclease H-like"/>
    <property type="match status" value="1"/>
</dbReference>